<proteinExistence type="predicted"/>
<keyword evidence="3" id="KW-1185">Reference proteome</keyword>
<accession>A0A1Y2K335</accession>
<dbReference type="InterPro" id="IPR045584">
    <property type="entry name" value="Pilin-like"/>
</dbReference>
<dbReference type="EMBL" id="LVJN01000020">
    <property type="protein sequence ID" value="OSM01574.1"/>
    <property type="molecule type" value="Genomic_DNA"/>
</dbReference>
<organism evidence="2 3">
    <name type="scientific">Magnetofaba australis IT-1</name>
    <dbReference type="NCBI Taxonomy" id="1434232"/>
    <lineage>
        <taxon>Bacteria</taxon>
        <taxon>Pseudomonadati</taxon>
        <taxon>Pseudomonadota</taxon>
        <taxon>Magnetococcia</taxon>
        <taxon>Magnetococcales</taxon>
        <taxon>Magnetococcaceae</taxon>
        <taxon>Magnetofaba</taxon>
    </lineage>
</organism>
<protein>
    <recommendedName>
        <fullName evidence="4">Prepilin-type N-terminal cleavage/methylation domain-containing protein</fullName>
    </recommendedName>
</protein>
<reference evidence="2 3" key="1">
    <citation type="journal article" date="2016" name="BMC Genomics">
        <title>Combined genomic and structural analyses of a cultured magnetotactic bacterium reveals its niche adaptation to a dynamic environment.</title>
        <authorList>
            <person name="Araujo A.C."/>
            <person name="Morillo V."/>
            <person name="Cypriano J."/>
            <person name="Teixeira L.C."/>
            <person name="Leao P."/>
            <person name="Lyra S."/>
            <person name="Almeida L.G."/>
            <person name="Bazylinski D.A."/>
            <person name="Vasconcellos A.T."/>
            <person name="Abreu F."/>
            <person name="Lins U."/>
        </authorList>
    </citation>
    <scope>NUCLEOTIDE SEQUENCE [LARGE SCALE GENOMIC DNA]</scope>
    <source>
        <strain evidence="2 3">IT-1</strain>
    </source>
</reference>
<gene>
    <name evidence="2" type="ORF">MAIT1_01572</name>
</gene>
<sequence>MVEMSIVLVVIGIILSISFSILPGATDFGNAAATKTEMESIVEAIEGFALANNRLPGPAATGTSGVEVVGGSGTASSGIGFLPFTTLGLNSGADAWGNYYRYAIYVSAAATDLSDPLDNGGTSSTSANFCQDLQTAAAAAISTGVLHIASPTDSTCSSNETNVAFVVMSPGRSESKTSAGADDSSDFNTFNGNNATAIGGVNLCVDNPTRKMRASGTGSDQYDDIVKAYGLTTMIGRLNCTSFTP</sequence>
<keyword evidence="1" id="KW-0812">Transmembrane</keyword>
<dbReference type="SUPFAM" id="SSF54523">
    <property type="entry name" value="Pili subunits"/>
    <property type="match status" value="1"/>
</dbReference>
<evidence type="ECO:0000313" key="3">
    <source>
        <dbReference type="Proteomes" id="UP000194003"/>
    </source>
</evidence>
<evidence type="ECO:0000313" key="2">
    <source>
        <dbReference type="EMBL" id="OSM01574.1"/>
    </source>
</evidence>
<dbReference type="STRING" id="1434232.MAIT1_01572"/>
<keyword evidence="1" id="KW-0472">Membrane</keyword>
<feature type="transmembrane region" description="Helical" evidence="1">
    <location>
        <begin position="6"/>
        <end position="25"/>
    </location>
</feature>
<evidence type="ECO:0000256" key="1">
    <source>
        <dbReference type="SAM" id="Phobius"/>
    </source>
</evidence>
<dbReference type="Proteomes" id="UP000194003">
    <property type="component" value="Unassembled WGS sequence"/>
</dbReference>
<evidence type="ECO:0008006" key="4">
    <source>
        <dbReference type="Google" id="ProtNLM"/>
    </source>
</evidence>
<keyword evidence="1" id="KW-1133">Transmembrane helix</keyword>
<dbReference type="AlphaFoldDB" id="A0A1Y2K335"/>
<comment type="caution">
    <text evidence="2">The sequence shown here is derived from an EMBL/GenBank/DDBJ whole genome shotgun (WGS) entry which is preliminary data.</text>
</comment>
<name>A0A1Y2K335_9PROT</name>